<dbReference type="EMBL" id="VTER01000006">
    <property type="protein sequence ID" value="TYS47550.1"/>
    <property type="molecule type" value="Genomic_DNA"/>
</dbReference>
<dbReference type="InterPro" id="IPR025723">
    <property type="entry name" value="ArsA/GET3_ATPase-like"/>
</dbReference>
<dbReference type="InterPro" id="IPR016300">
    <property type="entry name" value="ATPase_ArsA/GET3"/>
</dbReference>
<dbReference type="CDD" id="cd02035">
    <property type="entry name" value="ArsA"/>
    <property type="match status" value="1"/>
</dbReference>
<dbReference type="GO" id="GO:0016887">
    <property type="term" value="F:ATP hydrolysis activity"/>
    <property type="evidence" value="ECO:0007669"/>
    <property type="project" value="InterPro"/>
</dbReference>
<comment type="similarity">
    <text evidence="1">Belongs to the arsA ATPase family.</text>
</comment>
<reference evidence="3 4" key="1">
    <citation type="submission" date="2019-08" db="EMBL/GenBank/DDBJ databases">
        <title>Bacillus genomes from the desert of Cuatro Cienegas, Coahuila.</title>
        <authorList>
            <person name="Olmedo-Alvarez G."/>
        </authorList>
    </citation>
    <scope>NUCLEOTIDE SEQUENCE [LARGE SCALE GENOMIC DNA]</scope>
    <source>
        <strain evidence="3 4">CH446_14T</strain>
    </source>
</reference>
<protein>
    <submittedName>
        <fullName evidence="3">ArsA family ATPase</fullName>
    </submittedName>
</protein>
<dbReference type="Gene3D" id="3.40.50.300">
    <property type="entry name" value="P-loop containing nucleotide triphosphate hydrolases"/>
    <property type="match status" value="1"/>
</dbReference>
<evidence type="ECO:0000313" key="4">
    <source>
        <dbReference type="Proteomes" id="UP000322139"/>
    </source>
</evidence>
<organism evidence="3 4">
    <name type="scientific">Bacillus infantis</name>
    <dbReference type="NCBI Taxonomy" id="324767"/>
    <lineage>
        <taxon>Bacteria</taxon>
        <taxon>Bacillati</taxon>
        <taxon>Bacillota</taxon>
        <taxon>Bacilli</taxon>
        <taxon>Bacillales</taxon>
        <taxon>Bacillaceae</taxon>
        <taxon>Bacillus</taxon>
    </lineage>
</organism>
<evidence type="ECO:0000259" key="2">
    <source>
        <dbReference type="Pfam" id="PF02374"/>
    </source>
</evidence>
<dbReference type="Proteomes" id="UP000322139">
    <property type="component" value="Unassembled WGS sequence"/>
</dbReference>
<dbReference type="PANTHER" id="PTHR10803:SF3">
    <property type="entry name" value="ATPASE GET3"/>
    <property type="match status" value="1"/>
</dbReference>
<accession>A0A5D4RA85</accession>
<dbReference type="Pfam" id="PF02374">
    <property type="entry name" value="ArsA_ATPase"/>
    <property type="match status" value="1"/>
</dbReference>
<dbReference type="GO" id="GO:0005524">
    <property type="term" value="F:ATP binding"/>
    <property type="evidence" value="ECO:0007669"/>
    <property type="project" value="InterPro"/>
</dbReference>
<dbReference type="SUPFAM" id="SSF52540">
    <property type="entry name" value="P-loop containing nucleoside triphosphate hydrolases"/>
    <property type="match status" value="1"/>
</dbReference>
<dbReference type="PANTHER" id="PTHR10803">
    <property type="entry name" value="ARSENICAL PUMP-DRIVING ATPASE ARSENITE-TRANSLOCATING ATPASE"/>
    <property type="match status" value="1"/>
</dbReference>
<name>A0A5D4RA85_9BACI</name>
<proteinExistence type="inferred from homology"/>
<gene>
    <name evidence="3" type="ORF">FZD51_11400</name>
</gene>
<dbReference type="AlphaFoldDB" id="A0A5D4RA85"/>
<sequence>MTESAAAEKEAMNLILDKKVYFVGGKGGVGKSTCSAALALLLSEKGKKVLLVSTDPAHNTGDLFHLRAGQGIMNVSPNLDILEIDSEREAKRYIEEVKGNLKGLVKASMADEVYRQIDLAASSPGADEAAVFDRITSLLLDEMAAYDTIVFDTAPTGHTIRLLTLPELMSAWIDGLLQRRKKNNDNFAQWMNDGEPVEDPIYEKLLSRKNKFAKVREILLDSQSAACLFVLNAERLPILETEKAVRVLAGHGLRTEAVIVNKVIPEDADGRFMKMRKENERQHLNEISKVFSAMKNIHIPLFHHDISEPAHLGLFAGHLSSELVNGIE</sequence>
<comment type="caution">
    <text evidence="3">The sequence shown here is derived from an EMBL/GenBank/DDBJ whole genome shotgun (WGS) entry which is preliminary data.</text>
</comment>
<feature type="domain" description="ArsA/GET3 Anion-transporting ATPase-like" evidence="2">
    <location>
        <begin position="19"/>
        <end position="318"/>
    </location>
</feature>
<dbReference type="InterPro" id="IPR027417">
    <property type="entry name" value="P-loop_NTPase"/>
</dbReference>
<evidence type="ECO:0000313" key="3">
    <source>
        <dbReference type="EMBL" id="TYS47550.1"/>
    </source>
</evidence>
<dbReference type="NCBIfam" id="TIGR00345">
    <property type="entry name" value="GET3_arsA_TRC40"/>
    <property type="match status" value="1"/>
</dbReference>
<evidence type="ECO:0000256" key="1">
    <source>
        <dbReference type="ARBA" id="ARBA00011040"/>
    </source>
</evidence>